<organism evidence="1 2">
    <name type="scientific">Anser cygnoides</name>
    <name type="common">Swan goose</name>
    <dbReference type="NCBI Taxonomy" id="8845"/>
    <lineage>
        <taxon>Eukaryota</taxon>
        <taxon>Metazoa</taxon>
        <taxon>Chordata</taxon>
        <taxon>Craniata</taxon>
        <taxon>Vertebrata</taxon>
        <taxon>Euteleostomi</taxon>
        <taxon>Archelosauria</taxon>
        <taxon>Archosauria</taxon>
        <taxon>Dinosauria</taxon>
        <taxon>Saurischia</taxon>
        <taxon>Theropoda</taxon>
        <taxon>Coelurosauria</taxon>
        <taxon>Aves</taxon>
        <taxon>Neognathae</taxon>
        <taxon>Galloanserae</taxon>
        <taxon>Anseriformes</taxon>
        <taxon>Anatidae</taxon>
        <taxon>Anserinae</taxon>
        <taxon>Anser</taxon>
    </lineage>
</organism>
<proteinExistence type="predicted"/>
<reference evidence="1" key="2">
    <citation type="submission" date="2025-09" db="UniProtKB">
        <authorList>
            <consortium name="Ensembl"/>
        </authorList>
    </citation>
    <scope>IDENTIFICATION</scope>
</reference>
<accession>A0A8B9ERX9</accession>
<evidence type="ECO:0000313" key="2">
    <source>
        <dbReference type="Proteomes" id="UP000694521"/>
    </source>
</evidence>
<dbReference type="AlphaFoldDB" id="A0A8B9ERX9"/>
<sequence length="85" mass="9452">PCPRLCACWVLGRGLSPASNLDVRQYLLPLCQKESCYIISQTHLSRSNNRISCQHQLFFSFPAASKVHFVGWVSCVGNSGSPRRA</sequence>
<protein>
    <submittedName>
        <fullName evidence="1">Uncharacterized protein</fullName>
    </submittedName>
</protein>
<keyword evidence="2" id="KW-1185">Reference proteome</keyword>
<dbReference type="Ensembl" id="ENSACDT00005031234.1">
    <property type="protein sequence ID" value="ENSACDP00005026197.1"/>
    <property type="gene ID" value="ENSACDG00005018963.1"/>
</dbReference>
<evidence type="ECO:0000313" key="1">
    <source>
        <dbReference type="Ensembl" id="ENSACDP00005026197.1"/>
    </source>
</evidence>
<name>A0A8B9ERX9_ANSCY</name>
<reference evidence="1" key="1">
    <citation type="submission" date="2025-08" db="UniProtKB">
        <authorList>
            <consortium name="Ensembl"/>
        </authorList>
    </citation>
    <scope>IDENTIFICATION</scope>
</reference>
<dbReference type="Proteomes" id="UP000694521">
    <property type="component" value="Unplaced"/>
</dbReference>